<dbReference type="InterPro" id="IPR036322">
    <property type="entry name" value="WD40_repeat_dom_sf"/>
</dbReference>
<dbReference type="SUPFAM" id="SSF50978">
    <property type="entry name" value="WD40 repeat-like"/>
    <property type="match status" value="1"/>
</dbReference>
<evidence type="ECO:0000256" key="1">
    <source>
        <dbReference type="ARBA" id="ARBA00022490"/>
    </source>
</evidence>
<keyword evidence="1" id="KW-0963">Cytoplasm</keyword>
<evidence type="ECO:0000313" key="5">
    <source>
        <dbReference type="EMBL" id="AFN83132.1"/>
    </source>
</evidence>
<dbReference type="RefSeq" id="XP_009264629.1">
    <property type="nucleotide sequence ID" value="XM_009266354.1"/>
</dbReference>
<keyword evidence="2" id="KW-0396">Initiation factor</keyword>
<dbReference type="OrthoDB" id="2194683at2759"/>
<evidence type="ECO:0000313" key="6">
    <source>
        <dbReference type="Proteomes" id="UP000010094"/>
    </source>
</evidence>
<dbReference type="PANTHER" id="PTHR14068">
    <property type="entry name" value="EUKARYOTIC TRANSLATION INITIATION FACTOR 3 EIF3 -RELATED"/>
    <property type="match status" value="1"/>
</dbReference>
<dbReference type="GO" id="GO:0031369">
    <property type="term" value="F:translation initiation factor binding"/>
    <property type="evidence" value="ECO:0007669"/>
    <property type="project" value="InterPro"/>
</dbReference>
<dbReference type="Gene3D" id="2.130.10.10">
    <property type="entry name" value="YVTN repeat-like/Quinoprotein amine dehydrogenase"/>
    <property type="match status" value="1"/>
</dbReference>
<dbReference type="HOGENOM" id="CLU_554422_0_0_1"/>
<dbReference type="PANTHER" id="PTHR14068:SF0">
    <property type="entry name" value="EUKARYOTIC TRANSLATION INITIATION FACTOR 3 SUBUNIT B"/>
    <property type="match status" value="1"/>
</dbReference>
<dbReference type="AlphaFoldDB" id="I7ARZ5"/>
<dbReference type="GO" id="GO:0005852">
    <property type="term" value="C:eukaryotic translation initiation factor 3 complex"/>
    <property type="evidence" value="ECO:0007669"/>
    <property type="project" value="InterPro"/>
</dbReference>
<reference evidence="5 6" key="1">
    <citation type="journal article" date="2012" name="Proc. Natl. Acad. Sci. U.S.A.">
        <title>Gain and loss of multiple functionally related, horizontally transferred genes in the reduced genomes of two microsporidian parasites.</title>
        <authorList>
            <person name="Pombert J.-F."/>
            <person name="Selman M."/>
            <person name="Burki F."/>
            <person name="Bardell F.T."/>
            <person name="Farinelli L."/>
            <person name="Solter L.F."/>
            <person name="Whitman D.W."/>
            <person name="Weiss L.M."/>
            <person name="Corradi N."/>
            <person name="Keeling P.J."/>
        </authorList>
    </citation>
    <scope>NUCLEOTIDE SEQUENCE [LARGE SCALE GENOMIC DNA]</scope>
    <source>
        <strain evidence="5 6">SJ-2008</strain>
    </source>
</reference>
<gene>
    <name evidence="5" type="ordered locus">EROM_060380</name>
</gene>
<proteinExistence type="predicted"/>
<accession>I7ARZ5</accession>
<evidence type="ECO:0000256" key="4">
    <source>
        <dbReference type="ARBA" id="ARBA00022917"/>
    </source>
</evidence>
<dbReference type="KEGG" id="ero:EROM_060380"/>
<keyword evidence="3" id="KW-0694">RNA-binding</keyword>
<dbReference type="VEuPathDB" id="MicrosporidiaDB:EROM_060380"/>
<dbReference type="Proteomes" id="UP000010094">
    <property type="component" value="Chromosome VI"/>
</dbReference>
<dbReference type="GO" id="GO:0003723">
    <property type="term" value="F:RNA binding"/>
    <property type="evidence" value="ECO:0007669"/>
    <property type="project" value="UniProtKB-KW"/>
</dbReference>
<evidence type="ECO:0000256" key="3">
    <source>
        <dbReference type="ARBA" id="ARBA00022884"/>
    </source>
</evidence>
<dbReference type="InterPro" id="IPR015943">
    <property type="entry name" value="WD40/YVTN_repeat-like_dom_sf"/>
</dbReference>
<dbReference type="EMBL" id="CP003523">
    <property type="protein sequence ID" value="AFN83132.1"/>
    <property type="molecule type" value="Genomic_DNA"/>
</dbReference>
<evidence type="ECO:0000256" key="2">
    <source>
        <dbReference type="ARBA" id="ARBA00022540"/>
    </source>
</evidence>
<keyword evidence="4" id="KW-0648">Protein biosynthesis</keyword>
<name>I7ARZ5_ENCRO</name>
<organism evidence="5 6">
    <name type="scientific">Encephalitozoon romaleae (strain SJ-2008)</name>
    <name type="common">Microsporidian parasite</name>
    <dbReference type="NCBI Taxonomy" id="1178016"/>
    <lineage>
        <taxon>Eukaryota</taxon>
        <taxon>Fungi</taxon>
        <taxon>Fungi incertae sedis</taxon>
        <taxon>Microsporidia</taxon>
        <taxon>Unikaryonidae</taxon>
        <taxon>Encephalitozoon</taxon>
    </lineage>
</organism>
<dbReference type="InterPro" id="IPR011400">
    <property type="entry name" value="EIF3B"/>
</dbReference>
<protein>
    <submittedName>
        <fullName evidence="5">Uncharacterized protein</fullName>
    </submittedName>
</protein>
<keyword evidence="6" id="KW-1185">Reference proteome</keyword>
<dbReference type="GeneID" id="20521435"/>
<dbReference type="GO" id="GO:0003743">
    <property type="term" value="F:translation initiation factor activity"/>
    <property type="evidence" value="ECO:0007669"/>
    <property type="project" value="UniProtKB-KW"/>
</dbReference>
<sequence length="502" mass="57828">MNNQILIIGLDQEKNSLPEITPDNSLFRDGLCIVQLKTSQQAGLLLRKLENFSHVKAYSLKDFYDTMSSEDKEYVPLKKLEPREFVDFQFSGREQFVILNNGILSLFEQKNKEFEEISGFNDVRKCMVSNDGVFVCFLVDSTIEIRVGRRLEVFSKIKLNDEVVDVSFSPDNKFIVVFTRKETSVWSTFKNECLVRQQGGKGEIAFDEDCVYFLDKGKAFSLSLGKEVALDQKLSNVKFIKYHNDQKVEFSSDRVQRIRYTKGEHKLSKSHANIEEIKFHFSENRCFALITKNIQKKNVQFVESYGMDGITLTQLEGCVEQMEVSDKMFAIVDSKQTLLLYSRDKFGFNMIKQIKKEDDLFIALYDEICCVHDSDTGNIEFYDNGELRSAYSHPSCTSILWSHSGLYAASASAGDCSSGLVQMFNRNGKLLWKKVFNRLSLLMWRPFIRIPEEDKAKAIEQFEGTVTDEVSSSEEHTVDVDELLSKWKSYLISRKQRVLSLK</sequence>